<sequence>MTPIDLWSIVKEDRFHNRRYFEVGHEGFYFTKTDSLEKQLHEFDLHLAGASGKQTKAASEVDKHHYLIGSIMEESIASSQIEGAITSRIVAKEMLRKKRPPKNMSERMIVNNYLTIQHIIDIRKDSLTSNNLMELHRLMTADTLDNPEESGRIRSHDTIYVVDAINGDIIHTPPSHSSLPTFIDDLCRFFNDETPDFFVHPVVKASIIHFLIGYFHPFTDGNGRTARALFYWYLLRKGYWLTEYLSISRVIMQSRAQYYRAFQYTEADENDLTYFVLYQVKTLSRAYDELKKYIDRKNQEKRQLLILQRQEKLSPRQAQIVEWLRQDPNSILSIKEVETRLGVSNQTARNDIRMLVKARFLEELPINSKERHYIRGERLTGEV</sequence>
<keyword evidence="2" id="KW-0804">Transcription</keyword>
<dbReference type="AlphaFoldDB" id="A0A6G9B070"/>
<dbReference type="PANTHER" id="PTHR13504:SF38">
    <property type="entry name" value="FIDO DOMAIN-CONTAINING PROTEIN"/>
    <property type="match status" value="1"/>
</dbReference>
<dbReference type="EMBL" id="CP050063">
    <property type="protein sequence ID" value="QIP18080.1"/>
    <property type="molecule type" value="Genomic_DNA"/>
</dbReference>
<dbReference type="GO" id="GO:0003700">
    <property type="term" value="F:DNA-binding transcription factor activity"/>
    <property type="evidence" value="ECO:0007669"/>
    <property type="project" value="InterPro"/>
</dbReference>
<keyword evidence="4" id="KW-0067">ATP-binding</keyword>
<dbReference type="Proteomes" id="UP000501802">
    <property type="component" value="Chromosome"/>
</dbReference>
<accession>A0A6G9B070</accession>
<dbReference type="InterPro" id="IPR036388">
    <property type="entry name" value="WH-like_DNA-bd_sf"/>
</dbReference>
<organism evidence="7 8">
    <name type="scientific">Spirosoma aureum</name>
    <dbReference type="NCBI Taxonomy" id="2692134"/>
    <lineage>
        <taxon>Bacteria</taxon>
        <taxon>Pseudomonadati</taxon>
        <taxon>Bacteroidota</taxon>
        <taxon>Cytophagia</taxon>
        <taxon>Cytophagales</taxon>
        <taxon>Cytophagaceae</taxon>
        <taxon>Spirosoma</taxon>
    </lineage>
</organism>
<evidence type="ECO:0000256" key="5">
    <source>
        <dbReference type="SAM" id="Coils"/>
    </source>
</evidence>
<dbReference type="PANTHER" id="PTHR13504">
    <property type="entry name" value="FIDO DOMAIN-CONTAINING PROTEIN DDB_G0283145"/>
    <property type="match status" value="1"/>
</dbReference>
<keyword evidence="8" id="KW-1185">Reference proteome</keyword>
<dbReference type="InterPro" id="IPR001034">
    <property type="entry name" value="DeoR_HTH"/>
</dbReference>
<keyword evidence="1" id="KW-0805">Transcription regulation</keyword>
<reference evidence="7 8" key="1">
    <citation type="submission" date="2020-03" db="EMBL/GenBank/DDBJ databases">
        <authorList>
            <person name="Kim M.K."/>
        </authorList>
    </citation>
    <scope>NUCLEOTIDE SEQUENCE [LARGE SCALE GENOMIC DNA]</scope>
    <source>
        <strain evidence="7 8">BT328</strain>
    </source>
</reference>
<dbReference type="SUPFAM" id="SSF140931">
    <property type="entry name" value="Fic-like"/>
    <property type="match status" value="1"/>
</dbReference>
<evidence type="ECO:0000256" key="4">
    <source>
        <dbReference type="PIRSR" id="PIRSR640198-2"/>
    </source>
</evidence>
<evidence type="ECO:0000313" key="8">
    <source>
        <dbReference type="Proteomes" id="UP000501802"/>
    </source>
</evidence>
<feature type="binding site" evidence="4">
    <location>
        <begin position="161"/>
        <end position="171"/>
    </location>
    <ligand>
        <name>ATP</name>
        <dbReference type="ChEBI" id="CHEBI:30616"/>
    </ligand>
</feature>
<keyword evidence="5" id="KW-0175">Coiled coil</keyword>
<dbReference type="Gene3D" id="1.10.3290.10">
    <property type="entry name" value="Fido-like domain"/>
    <property type="match status" value="1"/>
</dbReference>
<evidence type="ECO:0000256" key="3">
    <source>
        <dbReference type="PIRSR" id="PIRSR640198-1"/>
    </source>
</evidence>
<dbReference type="SUPFAM" id="SSF46785">
    <property type="entry name" value="Winged helix' DNA-binding domain"/>
    <property type="match status" value="1"/>
</dbReference>
<gene>
    <name evidence="7" type="ORF">G8759_34795</name>
</gene>
<dbReference type="GO" id="GO:0005524">
    <property type="term" value="F:ATP binding"/>
    <property type="evidence" value="ECO:0007669"/>
    <property type="project" value="UniProtKB-KW"/>
</dbReference>
<dbReference type="InterPro" id="IPR036390">
    <property type="entry name" value="WH_DNA-bd_sf"/>
</dbReference>
<evidence type="ECO:0000256" key="1">
    <source>
        <dbReference type="ARBA" id="ARBA00023015"/>
    </source>
</evidence>
<keyword evidence="4" id="KW-0547">Nucleotide-binding</keyword>
<dbReference type="Gene3D" id="1.10.10.10">
    <property type="entry name" value="Winged helix-like DNA-binding domain superfamily/Winged helix DNA-binding domain"/>
    <property type="match status" value="1"/>
</dbReference>
<dbReference type="InterPro" id="IPR036597">
    <property type="entry name" value="Fido-like_dom_sf"/>
</dbReference>
<feature type="domain" description="Fido" evidence="6">
    <location>
        <begin position="127"/>
        <end position="281"/>
    </location>
</feature>
<dbReference type="InterPro" id="IPR040198">
    <property type="entry name" value="Fido_containing"/>
</dbReference>
<protein>
    <submittedName>
        <fullName evidence="7">Fic family protein</fullName>
    </submittedName>
</protein>
<dbReference type="KEGG" id="spib:G8759_34795"/>
<dbReference type="SMART" id="SM00420">
    <property type="entry name" value="HTH_DEOR"/>
    <property type="match status" value="1"/>
</dbReference>
<feature type="binding site" evidence="4">
    <location>
        <begin position="258"/>
        <end position="259"/>
    </location>
    <ligand>
        <name>ATP</name>
        <dbReference type="ChEBI" id="CHEBI:30616"/>
    </ligand>
</feature>
<dbReference type="PROSITE" id="PS51459">
    <property type="entry name" value="FIDO"/>
    <property type="match status" value="1"/>
</dbReference>
<dbReference type="Pfam" id="PF08220">
    <property type="entry name" value="HTH_DeoR"/>
    <property type="match status" value="1"/>
</dbReference>
<feature type="binding site" evidence="4">
    <location>
        <begin position="220"/>
        <end position="227"/>
    </location>
    <ligand>
        <name>ATP</name>
        <dbReference type="ChEBI" id="CHEBI:30616"/>
    </ligand>
</feature>
<dbReference type="InterPro" id="IPR003812">
    <property type="entry name" value="Fido"/>
</dbReference>
<evidence type="ECO:0000256" key="2">
    <source>
        <dbReference type="ARBA" id="ARBA00023163"/>
    </source>
</evidence>
<evidence type="ECO:0000313" key="7">
    <source>
        <dbReference type="EMBL" id="QIP18080.1"/>
    </source>
</evidence>
<name>A0A6G9B070_9BACT</name>
<feature type="active site" evidence="3">
    <location>
        <position position="216"/>
    </location>
</feature>
<dbReference type="Pfam" id="PF02661">
    <property type="entry name" value="Fic"/>
    <property type="match status" value="1"/>
</dbReference>
<feature type="coiled-coil region" evidence="5">
    <location>
        <begin position="280"/>
        <end position="310"/>
    </location>
</feature>
<proteinExistence type="predicted"/>
<evidence type="ECO:0000259" key="6">
    <source>
        <dbReference type="PROSITE" id="PS51459"/>
    </source>
</evidence>